<dbReference type="SUPFAM" id="SSF46785">
    <property type="entry name" value="Winged helix' DNA-binding domain"/>
    <property type="match status" value="1"/>
</dbReference>
<evidence type="ECO:0000256" key="1">
    <source>
        <dbReference type="ARBA" id="ARBA00023015"/>
    </source>
</evidence>
<dbReference type="SUPFAM" id="SSF48008">
    <property type="entry name" value="GntR ligand-binding domain-like"/>
    <property type="match status" value="1"/>
</dbReference>
<dbReference type="InterPro" id="IPR000524">
    <property type="entry name" value="Tscrpt_reg_HTH_GntR"/>
</dbReference>
<dbReference type="InterPro" id="IPR011711">
    <property type="entry name" value="GntR_C"/>
</dbReference>
<dbReference type="PANTHER" id="PTHR43537">
    <property type="entry name" value="TRANSCRIPTIONAL REGULATOR, GNTR FAMILY"/>
    <property type="match status" value="1"/>
</dbReference>
<proteinExistence type="predicted"/>
<dbReference type="InterPro" id="IPR008920">
    <property type="entry name" value="TF_FadR/GntR_C"/>
</dbReference>
<keyword evidence="1" id="KW-0805">Transcription regulation</keyword>
<keyword evidence="6" id="KW-1185">Reference proteome</keyword>
<dbReference type="SMART" id="SM00345">
    <property type="entry name" value="HTH_GNTR"/>
    <property type="match status" value="1"/>
</dbReference>
<dbReference type="InterPro" id="IPR036388">
    <property type="entry name" value="WH-like_DNA-bd_sf"/>
</dbReference>
<feature type="domain" description="HTH gntR-type" evidence="4">
    <location>
        <begin position="13"/>
        <end position="80"/>
    </location>
</feature>
<gene>
    <name evidence="5" type="ORF">AACH11_11560</name>
</gene>
<protein>
    <submittedName>
        <fullName evidence="5">GntR family transcriptional regulator</fullName>
    </submittedName>
</protein>
<accession>A0ABU9BAJ8</accession>
<dbReference type="Gene3D" id="1.20.120.530">
    <property type="entry name" value="GntR ligand-binding domain-like"/>
    <property type="match status" value="1"/>
</dbReference>
<dbReference type="PANTHER" id="PTHR43537:SF45">
    <property type="entry name" value="GNTR FAMILY REGULATORY PROTEIN"/>
    <property type="match status" value="1"/>
</dbReference>
<comment type="caution">
    <text evidence="5">The sequence shown here is derived from an EMBL/GenBank/DDBJ whole genome shotgun (WGS) entry which is preliminary data.</text>
</comment>
<name>A0ABU9BAJ8_9BURK</name>
<dbReference type="InterPro" id="IPR036390">
    <property type="entry name" value="WH_DNA-bd_sf"/>
</dbReference>
<organism evidence="5 6">
    <name type="scientific">Pseudaquabacterium rugosum</name>
    <dbReference type="NCBI Taxonomy" id="2984194"/>
    <lineage>
        <taxon>Bacteria</taxon>
        <taxon>Pseudomonadati</taxon>
        <taxon>Pseudomonadota</taxon>
        <taxon>Betaproteobacteria</taxon>
        <taxon>Burkholderiales</taxon>
        <taxon>Sphaerotilaceae</taxon>
        <taxon>Pseudaquabacterium</taxon>
    </lineage>
</organism>
<dbReference type="SMART" id="SM00895">
    <property type="entry name" value="FCD"/>
    <property type="match status" value="1"/>
</dbReference>
<dbReference type="PROSITE" id="PS50949">
    <property type="entry name" value="HTH_GNTR"/>
    <property type="match status" value="1"/>
</dbReference>
<keyword evidence="2" id="KW-0238">DNA-binding</keyword>
<dbReference type="Proteomes" id="UP001368500">
    <property type="component" value="Unassembled WGS sequence"/>
</dbReference>
<evidence type="ECO:0000256" key="2">
    <source>
        <dbReference type="ARBA" id="ARBA00023125"/>
    </source>
</evidence>
<dbReference type="Gene3D" id="1.10.10.10">
    <property type="entry name" value="Winged helix-like DNA-binding domain superfamily/Winged helix DNA-binding domain"/>
    <property type="match status" value="1"/>
</dbReference>
<evidence type="ECO:0000313" key="6">
    <source>
        <dbReference type="Proteomes" id="UP001368500"/>
    </source>
</evidence>
<reference evidence="5 6" key="1">
    <citation type="submission" date="2024-04" db="EMBL/GenBank/DDBJ databases">
        <title>Novel species of the genus Ideonella isolated from streams.</title>
        <authorList>
            <person name="Lu H."/>
        </authorList>
    </citation>
    <scope>NUCLEOTIDE SEQUENCE [LARGE SCALE GENOMIC DNA]</scope>
    <source>
        <strain evidence="5 6">BYS139W</strain>
    </source>
</reference>
<evidence type="ECO:0000256" key="3">
    <source>
        <dbReference type="ARBA" id="ARBA00023163"/>
    </source>
</evidence>
<evidence type="ECO:0000313" key="5">
    <source>
        <dbReference type="EMBL" id="MEK8026598.1"/>
    </source>
</evidence>
<dbReference type="Pfam" id="PF00392">
    <property type="entry name" value="GntR"/>
    <property type="match status" value="1"/>
</dbReference>
<sequence length="233" mass="25840">MPSLPTFKLDRQRHAAPQVFEHLREMIVRLDLPPGTVLSRVELAEAFGLSQTPVRDALIKLGEEGLVDIFPQHATVVSRISLSVARQSHFLRRALELEALATLCEATEAALLERLLPVLRSLIEQQRVAAAAVDTEHFVALDRAFHQQILQAAGAAELGELVHQRNGHVDRLRRLHLPVAGKMAQILTDHLRITDALAARDAAACQAALRQHLGGTLRHADEIRERHPQYVGD</sequence>
<keyword evidence="3" id="KW-0804">Transcription</keyword>
<dbReference type="EMBL" id="JBBUTF010000009">
    <property type="protein sequence ID" value="MEK8026598.1"/>
    <property type="molecule type" value="Genomic_DNA"/>
</dbReference>
<dbReference type="RefSeq" id="WP_341374384.1">
    <property type="nucleotide sequence ID" value="NZ_JBBUTF010000009.1"/>
</dbReference>
<evidence type="ECO:0000259" key="4">
    <source>
        <dbReference type="PROSITE" id="PS50949"/>
    </source>
</evidence>
<dbReference type="Pfam" id="PF07729">
    <property type="entry name" value="FCD"/>
    <property type="match status" value="1"/>
</dbReference>